<dbReference type="KEGG" id="nda:Ndas_1059"/>
<organism evidence="7 8">
    <name type="scientific">Nocardiopsis dassonvillei (strain ATCC 23218 / DSM 43111 / CIP 107115 / JCM 7437 / KCTC 9190 / NBRC 14626 / NCTC 10488 / NRRL B-5397 / IMRU 509)</name>
    <name type="common">Actinomadura dassonvillei</name>
    <dbReference type="NCBI Taxonomy" id="446468"/>
    <lineage>
        <taxon>Bacteria</taxon>
        <taxon>Bacillati</taxon>
        <taxon>Actinomycetota</taxon>
        <taxon>Actinomycetes</taxon>
        <taxon>Streptosporangiales</taxon>
        <taxon>Nocardiopsidaceae</taxon>
        <taxon>Nocardiopsis</taxon>
    </lineage>
</organism>
<keyword evidence="4" id="KW-0521">NADP</keyword>
<keyword evidence="3" id="KW-0288">FMN</keyword>
<reference evidence="7 8" key="1">
    <citation type="journal article" date="2010" name="Stand. Genomic Sci.">
        <title>Complete genome sequence of Nocardiopsis dassonvillei type strain (IMRU 509).</title>
        <authorList>
            <person name="Sun H."/>
            <person name="Lapidus A."/>
            <person name="Nolan M."/>
            <person name="Lucas S."/>
            <person name="Del Rio T.G."/>
            <person name="Tice H."/>
            <person name="Cheng J.F."/>
            <person name="Tapia R."/>
            <person name="Han C."/>
            <person name="Goodwin L."/>
            <person name="Pitluck S."/>
            <person name="Pagani I."/>
            <person name="Ivanova N."/>
            <person name="Mavromatis K."/>
            <person name="Mikhailova N."/>
            <person name="Pati A."/>
            <person name="Chen A."/>
            <person name="Palaniappan K."/>
            <person name="Land M."/>
            <person name="Hauser L."/>
            <person name="Chang Y.J."/>
            <person name="Jeffries C.D."/>
            <person name="Djao O.D."/>
            <person name="Rohde M."/>
            <person name="Sikorski J."/>
            <person name="Goker M."/>
            <person name="Woyke T."/>
            <person name="Bristow J."/>
            <person name="Eisen J.A."/>
            <person name="Markowitz V."/>
            <person name="Hugenholtz P."/>
            <person name="Kyrpides N.C."/>
            <person name="Klenk H.P."/>
        </authorList>
    </citation>
    <scope>NUCLEOTIDE SEQUENCE [LARGE SCALE GENOMIC DNA]</scope>
    <source>
        <strain evidence="8">ATCC 23218 / DSM 43111 / CIP 107115 / JCM 7437 / KCTC 9190 / NBRC 14626 / NCTC 10488 / NRRL B-5397 / IMRU 509</strain>
    </source>
</reference>
<protein>
    <submittedName>
        <fullName evidence="7">NADH:flavin oxidoreductase/NADH oxidase</fullName>
    </submittedName>
</protein>
<feature type="domain" description="NADH:flavin oxidoreductase/NADH oxidase N-terminal" evidence="6">
    <location>
        <begin position="17"/>
        <end position="363"/>
    </location>
</feature>
<evidence type="ECO:0000256" key="1">
    <source>
        <dbReference type="ARBA" id="ARBA00001917"/>
    </source>
</evidence>
<dbReference type="eggNOG" id="COG1902">
    <property type="taxonomic scope" value="Bacteria"/>
</dbReference>
<dbReference type="GO" id="GO:0003959">
    <property type="term" value="F:NADPH dehydrogenase activity"/>
    <property type="evidence" value="ECO:0007669"/>
    <property type="project" value="InterPro"/>
</dbReference>
<dbReference type="STRING" id="446468.Ndas_1059"/>
<dbReference type="GO" id="GO:0050661">
    <property type="term" value="F:NADP binding"/>
    <property type="evidence" value="ECO:0007669"/>
    <property type="project" value="InterPro"/>
</dbReference>
<keyword evidence="8" id="KW-1185">Reference proteome</keyword>
<evidence type="ECO:0000259" key="6">
    <source>
        <dbReference type="Pfam" id="PF00724"/>
    </source>
</evidence>
<evidence type="ECO:0000256" key="2">
    <source>
        <dbReference type="ARBA" id="ARBA00022630"/>
    </source>
</evidence>
<dbReference type="InterPro" id="IPR013785">
    <property type="entry name" value="Aldolase_TIM"/>
</dbReference>
<comment type="cofactor">
    <cofactor evidence="1">
        <name>FMN</name>
        <dbReference type="ChEBI" id="CHEBI:58210"/>
    </cofactor>
</comment>
<dbReference type="SUPFAM" id="SSF51395">
    <property type="entry name" value="FMN-linked oxidoreductases"/>
    <property type="match status" value="1"/>
</dbReference>
<evidence type="ECO:0000256" key="4">
    <source>
        <dbReference type="ARBA" id="ARBA00022857"/>
    </source>
</evidence>
<dbReference type="InterPro" id="IPR044152">
    <property type="entry name" value="YqjM-like"/>
</dbReference>
<dbReference type="Proteomes" id="UP000002219">
    <property type="component" value="Chromosome 1"/>
</dbReference>
<keyword evidence="5" id="KW-0560">Oxidoreductase</keyword>
<sequence>MDTDHLPQTEGHPLSTLFTPLKLRSLEIPNRVWMSPMCMYSAASEGPDAGAPTDFHLAHLADRAAGGAGLVMVEATGVRPDGRISPWDLGLWNSRQQEAFKRVTSAISAHGAVPAIQLAHAGRKASTDKPWLGGQYVPESEGGWPTVGPGTEAFPGYPAPVELTADGIRQLVRDFAASAERALAAGFQVAEVHGAHGYLLHSFLSPATNHRTDEYGGSPENRMRFALEVVEAVREVWPEHLPVFFRTSATDWLTENEADEREGWTGEDTVLLAKELQARGVDLLDVSTGGLVADALIPVGPNYQVPFAERVRGATGLPTGAVGAITEPAQAEEIVASGRADAVFLGRQLLREPYWAHRAAEELGADSHWPEQYGYAVGRPRVASGA</sequence>
<dbReference type="HOGENOM" id="CLU_012153_2_0_11"/>
<dbReference type="AlphaFoldDB" id="D7B1B0"/>
<dbReference type="Gene3D" id="3.20.20.70">
    <property type="entry name" value="Aldolase class I"/>
    <property type="match status" value="1"/>
</dbReference>
<evidence type="ECO:0000313" key="8">
    <source>
        <dbReference type="Proteomes" id="UP000002219"/>
    </source>
</evidence>
<dbReference type="EMBL" id="CP002040">
    <property type="protein sequence ID" value="ADH66501.1"/>
    <property type="molecule type" value="Genomic_DNA"/>
</dbReference>
<evidence type="ECO:0000256" key="3">
    <source>
        <dbReference type="ARBA" id="ARBA00022643"/>
    </source>
</evidence>
<keyword evidence="2" id="KW-0285">Flavoprotein</keyword>
<dbReference type="InterPro" id="IPR001155">
    <property type="entry name" value="OxRdtase_FMN_N"/>
</dbReference>
<dbReference type="PANTHER" id="PTHR43303">
    <property type="entry name" value="NADPH DEHYDROGENASE C23G7.10C-RELATED"/>
    <property type="match status" value="1"/>
</dbReference>
<proteinExistence type="predicted"/>
<evidence type="ECO:0000313" key="7">
    <source>
        <dbReference type="EMBL" id="ADH66501.1"/>
    </source>
</evidence>
<dbReference type="PANTHER" id="PTHR43303:SF4">
    <property type="entry name" value="NADPH DEHYDROGENASE C23G7.10C-RELATED"/>
    <property type="match status" value="1"/>
</dbReference>
<gene>
    <name evidence="7" type="ordered locus">Ndas_1059</name>
</gene>
<dbReference type="CDD" id="cd02932">
    <property type="entry name" value="OYE_YqiM_FMN"/>
    <property type="match status" value="1"/>
</dbReference>
<accession>D7B1B0</accession>
<dbReference type="Pfam" id="PF00724">
    <property type="entry name" value="Oxidored_FMN"/>
    <property type="match status" value="1"/>
</dbReference>
<name>D7B1B0_NOCDD</name>
<dbReference type="GO" id="GO:0010181">
    <property type="term" value="F:FMN binding"/>
    <property type="evidence" value="ECO:0007669"/>
    <property type="project" value="InterPro"/>
</dbReference>
<evidence type="ECO:0000256" key="5">
    <source>
        <dbReference type="ARBA" id="ARBA00023002"/>
    </source>
</evidence>